<dbReference type="InterPro" id="IPR002577">
    <property type="entry name" value="HTH_HxlR"/>
</dbReference>
<accession>A0A7R7EMS2</accession>
<proteinExistence type="predicted"/>
<feature type="domain" description="HTH hxlR-type" evidence="4">
    <location>
        <begin position="9"/>
        <end position="108"/>
    </location>
</feature>
<keyword evidence="3" id="KW-0804">Transcription</keyword>
<dbReference type="AlphaFoldDB" id="A0A7R7EMS2"/>
<dbReference type="EMBL" id="AP024169">
    <property type="protein sequence ID" value="BCN31662.1"/>
    <property type="molecule type" value="Genomic_DNA"/>
</dbReference>
<evidence type="ECO:0000256" key="1">
    <source>
        <dbReference type="ARBA" id="ARBA00023015"/>
    </source>
</evidence>
<sequence length="125" mass="14697">MKIRNDYTCPLEIVHDIVKGKWKLIILFQMRKGPLSLSELERQIAGINQKMLLEQLKELKEFGLVHKETFDGYPLHVEYSLTKERGQEMIRAIEIMQHIGVDYMVELGLTEELDRKGIPYPQKSR</sequence>
<name>A0A7R7EMS2_9FIRM</name>
<evidence type="ECO:0000256" key="3">
    <source>
        <dbReference type="ARBA" id="ARBA00023163"/>
    </source>
</evidence>
<keyword evidence="2" id="KW-0238">DNA-binding</keyword>
<evidence type="ECO:0000313" key="5">
    <source>
        <dbReference type="EMBL" id="BCN31662.1"/>
    </source>
</evidence>
<evidence type="ECO:0000259" key="4">
    <source>
        <dbReference type="PROSITE" id="PS51118"/>
    </source>
</evidence>
<protein>
    <submittedName>
        <fullName evidence="5">Transcriptional regulator</fullName>
    </submittedName>
</protein>
<gene>
    <name evidence="5" type="ORF">bsdtb5_29570</name>
</gene>
<dbReference type="KEGG" id="ahb:bsdtb5_29570"/>
<dbReference type="PANTHER" id="PTHR33204:SF29">
    <property type="entry name" value="TRANSCRIPTIONAL REGULATOR"/>
    <property type="match status" value="1"/>
</dbReference>
<dbReference type="InterPro" id="IPR036390">
    <property type="entry name" value="WH_DNA-bd_sf"/>
</dbReference>
<dbReference type="GO" id="GO:0003677">
    <property type="term" value="F:DNA binding"/>
    <property type="evidence" value="ECO:0007669"/>
    <property type="project" value="UniProtKB-KW"/>
</dbReference>
<dbReference type="Gene3D" id="1.10.10.10">
    <property type="entry name" value="Winged helix-like DNA-binding domain superfamily/Winged helix DNA-binding domain"/>
    <property type="match status" value="1"/>
</dbReference>
<reference evidence="5 6" key="1">
    <citation type="submission" date="2020-11" db="EMBL/GenBank/DDBJ databases">
        <title>Draft genome sequencing of a Lachnospiraceae strain isolated from anoxic soil subjected to BSD treatment.</title>
        <authorList>
            <person name="Uek A."/>
            <person name="Tonouchi A."/>
        </authorList>
    </citation>
    <scope>NUCLEOTIDE SEQUENCE [LARGE SCALE GENOMIC DNA]</scope>
    <source>
        <strain evidence="5 6">TB5</strain>
    </source>
</reference>
<dbReference type="PROSITE" id="PS51118">
    <property type="entry name" value="HTH_HXLR"/>
    <property type="match status" value="1"/>
</dbReference>
<dbReference type="InterPro" id="IPR036388">
    <property type="entry name" value="WH-like_DNA-bd_sf"/>
</dbReference>
<dbReference type="Pfam" id="PF01638">
    <property type="entry name" value="HxlR"/>
    <property type="match status" value="1"/>
</dbReference>
<evidence type="ECO:0000313" key="6">
    <source>
        <dbReference type="Proteomes" id="UP000595897"/>
    </source>
</evidence>
<dbReference type="SUPFAM" id="SSF46785">
    <property type="entry name" value="Winged helix' DNA-binding domain"/>
    <property type="match status" value="1"/>
</dbReference>
<dbReference type="PANTHER" id="PTHR33204">
    <property type="entry name" value="TRANSCRIPTIONAL REGULATOR, MARR FAMILY"/>
    <property type="match status" value="1"/>
</dbReference>
<keyword evidence="6" id="KW-1185">Reference proteome</keyword>
<keyword evidence="1" id="KW-0805">Transcription regulation</keyword>
<dbReference type="RefSeq" id="WP_271712767.1">
    <property type="nucleotide sequence ID" value="NZ_AP024169.1"/>
</dbReference>
<dbReference type="Proteomes" id="UP000595897">
    <property type="component" value="Chromosome"/>
</dbReference>
<organism evidence="5 6">
    <name type="scientific">Anaeromicropila herbilytica</name>
    <dbReference type="NCBI Taxonomy" id="2785025"/>
    <lineage>
        <taxon>Bacteria</taxon>
        <taxon>Bacillati</taxon>
        <taxon>Bacillota</taxon>
        <taxon>Clostridia</taxon>
        <taxon>Lachnospirales</taxon>
        <taxon>Lachnospiraceae</taxon>
        <taxon>Anaeromicropila</taxon>
    </lineage>
</organism>
<evidence type="ECO:0000256" key="2">
    <source>
        <dbReference type="ARBA" id="ARBA00023125"/>
    </source>
</evidence>